<evidence type="ECO:0000256" key="1">
    <source>
        <dbReference type="SAM" id="SignalP"/>
    </source>
</evidence>
<keyword evidence="1" id="KW-0732">Signal</keyword>
<protein>
    <recommendedName>
        <fullName evidence="4">Secreted protein</fullName>
    </recommendedName>
</protein>
<accession>A0A1G7FDY6</accession>
<feature type="chain" id="PRO_5011769761" description="Secreted protein" evidence="1">
    <location>
        <begin position="34"/>
        <end position="233"/>
    </location>
</feature>
<sequence>MIIDYISIVIKNMKTKFYLSCALFGLMFTTASAQFDNPTNTSVQFEDKEANVSAPTGLEIPAAKIPNLSQNTDHKYNPNNTKSIGVEKPDDFSMNQEDGLLENKSAKGPKAFVKDKEIKEEYGRDQQLGDFKTKAVFVNVVYRDHQFVDGDRIRVYVNDDVVQSDILLDSSFRGFDLHLEQGINKIDFQALNQGDSGPNTAELHVYDDNGILVSAYEWNLLTGNKATVLVIKE</sequence>
<evidence type="ECO:0000313" key="3">
    <source>
        <dbReference type="Proteomes" id="UP000199321"/>
    </source>
</evidence>
<dbReference type="AlphaFoldDB" id="A0A1G7FDY6"/>
<name>A0A1G7FDY6_9FLAO</name>
<feature type="signal peptide" evidence="1">
    <location>
        <begin position="1"/>
        <end position="33"/>
    </location>
</feature>
<evidence type="ECO:0008006" key="4">
    <source>
        <dbReference type="Google" id="ProtNLM"/>
    </source>
</evidence>
<reference evidence="2 3" key="1">
    <citation type="submission" date="2016-10" db="EMBL/GenBank/DDBJ databases">
        <authorList>
            <person name="de Groot N.N."/>
        </authorList>
    </citation>
    <scope>NUCLEOTIDE SEQUENCE [LARGE SCALE GENOMIC DNA]</scope>
    <source>
        <strain evidence="2 3">DSM 16195</strain>
    </source>
</reference>
<proteinExistence type="predicted"/>
<keyword evidence="3" id="KW-1185">Reference proteome</keyword>
<organism evidence="2 3">
    <name type="scientific">Ulvibacter litoralis</name>
    <dbReference type="NCBI Taxonomy" id="227084"/>
    <lineage>
        <taxon>Bacteria</taxon>
        <taxon>Pseudomonadati</taxon>
        <taxon>Bacteroidota</taxon>
        <taxon>Flavobacteriia</taxon>
        <taxon>Flavobacteriales</taxon>
        <taxon>Flavobacteriaceae</taxon>
        <taxon>Ulvibacter</taxon>
    </lineage>
</organism>
<gene>
    <name evidence="2" type="ORF">SAMN05421855_102498</name>
</gene>
<dbReference type="STRING" id="227084.SAMN05421855_102498"/>
<dbReference type="Proteomes" id="UP000199321">
    <property type="component" value="Unassembled WGS sequence"/>
</dbReference>
<dbReference type="EMBL" id="FNBA01000002">
    <property type="protein sequence ID" value="SDE74070.1"/>
    <property type="molecule type" value="Genomic_DNA"/>
</dbReference>
<evidence type="ECO:0000313" key="2">
    <source>
        <dbReference type="EMBL" id="SDE74070.1"/>
    </source>
</evidence>